<reference evidence="1 2" key="1">
    <citation type="submission" date="2016-08" db="EMBL/GenBank/DDBJ databases">
        <title>Whole genome sequence of Mesorhizobium sp. strain UASWS1009 isolated from industrial sewage.</title>
        <authorList>
            <person name="Crovadore J."/>
            <person name="Calmin G."/>
            <person name="Chablais R."/>
            <person name="Cochard B."/>
            <person name="Lefort F."/>
        </authorList>
    </citation>
    <scope>NUCLEOTIDE SEQUENCE [LARGE SCALE GENOMIC DNA]</scope>
    <source>
        <strain evidence="1 2">UASWS1009</strain>
    </source>
</reference>
<dbReference type="GO" id="GO:0019262">
    <property type="term" value="P:N-acetylneuraminate catabolic process"/>
    <property type="evidence" value="ECO:0007669"/>
    <property type="project" value="TreeGrafter"/>
</dbReference>
<dbReference type="InterPro" id="IPR043129">
    <property type="entry name" value="ATPase_NBD"/>
</dbReference>
<proteinExistence type="predicted"/>
<evidence type="ECO:0000313" key="1">
    <source>
        <dbReference type="EMBL" id="OCX18801.1"/>
    </source>
</evidence>
<accession>A0A1C2DVL3</accession>
<dbReference type="SUPFAM" id="SSF53067">
    <property type="entry name" value="Actin-like ATPase domain"/>
    <property type="match status" value="1"/>
</dbReference>
<sequence length="290" mass="29917">MAVSEAETVLALDIGGTKMLAALVAGREVVETSRMPTPAGGNPDEWLAALFGEISAWRGRYRKVGVAVSGVVDDGLWSPLNRRTLDIPDRFPLVASVRRLSGRDAVLAANDAQAAAWGEYSYGAGQGVDMVFLTISTGIGGGIVVNGRLLGGMAGNFGQFRGLDEAAGTLEDSVTGRWMAAEAAAYLPGATARDVFEAAGTHDWAKSIVTTSAGRTAVLCRNLQVALDPRRIVIGGGIGLAPGYLEAVRAALSSLPLRLMPQLHAATLGESAGVVGIASLSNQEDQSGGN</sequence>
<keyword evidence="2" id="KW-1185">Reference proteome</keyword>
<dbReference type="PANTHER" id="PTHR18964:SF169">
    <property type="entry name" value="N-ACETYLMANNOSAMINE KINASE"/>
    <property type="match status" value="1"/>
</dbReference>
<comment type="caution">
    <text evidence="1">The sequence shown here is derived from an EMBL/GenBank/DDBJ whole genome shotgun (WGS) entry which is preliminary data.</text>
</comment>
<dbReference type="Gene3D" id="3.30.420.40">
    <property type="match status" value="2"/>
</dbReference>
<dbReference type="Pfam" id="PF00480">
    <property type="entry name" value="ROK"/>
    <property type="match status" value="1"/>
</dbReference>
<dbReference type="STRING" id="1566387.QV13_11225"/>
<dbReference type="PANTHER" id="PTHR18964">
    <property type="entry name" value="ROK (REPRESSOR, ORF, KINASE) FAMILY"/>
    <property type="match status" value="1"/>
</dbReference>
<gene>
    <name evidence="1" type="ORF">QV13_11225</name>
</gene>
<protein>
    <submittedName>
        <fullName evidence="1">N-acetylmannosamine-6-phosphate 2-epimerase</fullName>
    </submittedName>
</protein>
<dbReference type="AlphaFoldDB" id="A0A1C2DVL3"/>
<name>A0A1C2DVL3_9HYPH</name>
<organism evidence="1 2">
    <name type="scientific">Mesorhizobium hungaricum</name>
    <dbReference type="NCBI Taxonomy" id="1566387"/>
    <lineage>
        <taxon>Bacteria</taxon>
        <taxon>Pseudomonadati</taxon>
        <taxon>Pseudomonadota</taxon>
        <taxon>Alphaproteobacteria</taxon>
        <taxon>Hyphomicrobiales</taxon>
        <taxon>Phyllobacteriaceae</taxon>
        <taxon>Mesorhizobium</taxon>
    </lineage>
</organism>
<dbReference type="EMBL" id="MDEO01000031">
    <property type="protein sequence ID" value="OCX18801.1"/>
    <property type="molecule type" value="Genomic_DNA"/>
</dbReference>
<evidence type="ECO:0000313" key="2">
    <source>
        <dbReference type="Proteomes" id="UP000094412"/>
    </source>
</evidence>
<dbReference type="InterPro" id="IPR000600">
    <property type="entry name" value="ROK"/>
</dbReference>
<dbReference type="Proteomes" id="UP000094412">
    <property type="component" value="Unassembled WGS sequence"/>
</dbReference>
<dbReference type="GO" id="GO:0009384">
    <property type="term" value="F:N-acylmannosamine kinase activity"/>
    <property type="evidence" value="ECO:0007669"/>
    <property type="project" value="TreeGrafter"/>
</dbReference>